<evidence type="ECO:0000313" key="3">
    <source>
        <dbReference type="Proteomes" id="UP001254564"/>
    </source>
</evidence>
<comment type="caution">
    <text evidence="2">The sequence shown here is derived from an EMBL/GenBank/DDBJ whole genome shotgun (WGS) entry which is preliminary data.</text>
</comment>
<dbReference type="RefSeq" id="WP_309655771.1">
    <property type="nucleotide sequence ID" value="NZ_JARWAN010000010.1"/>
</dbReference>
<feature type="domain" description="Transposase DDE" evidence="1">
    <location>
        <begin position="21"/>
        <end position="85"/>
    </location>
</feature>
<proteinExistence type="predicted"/>
<reference evidence="2 3" key="1">
    <citation type="submission" date="2023-04" db="EMBL/GenBank/DDBJ databases">
        <title>A long-awaited taxogenomic arrangement of the family Halomonadaceae.</title>
        <authorList>
            <person name="De La Haba R."/>
            <person name="Chuvochina M."/>
            <person name="Wittouck S."/>
            <person name="Arahal D.R."/>
            <person name="Sanchez-Porro C."/>
            <person name="Hugenholtz P."/>
            <person name="Ventosa A."/>
        </authorList>
    </citation>
    <scope>NUCLEOTIDE SEQUENCE [LARGE SCALE GENOMIC DNA]</scope>
    <source>
        <strain evidence="2 3">DSM 21020</strain>
    </source>
</reference>
<gene>
    <name evidence="2" type="ORF">QC823_07630</name>
</gene>
<keyword evidence="3" id="KW-1185">Reference proteome</keyword>
<evidence type="ECO:0000259" key="1">
    <source>
        <dbReference type="Pfam" id="PF13701"/>
    </source>
</evidence>
<dbReference type="Pfam" id="PF13701">
    <property type="entry name" value="DDE_Tnp_1_4"/>
    <property type="match status" value="1"/>
</dbReference>
<evidence type="ECO:0000313" key="2">
    <source>
        <dbReference type="EMBL" id="MDR5898857.1"/>
    </source>
</evidence>
<accession>A0ABU1H5B8</accession>
<feature type="non-terminal residue" evidence="2">
    <location>
        <position position="1"/>
    </location>
</feature>
<dbReference type="EMBL" id="JARWAN010000010">
    <property type="protein sequence ID" value="MDR5898857.1"/>
    <property type="molecule type" value="Genomic_DNA"/>
</dbReference>
<name>A0ABU1H5B8_9GAMM</name>
<dbReference type="Proteomes" id="UP001254564">
    <property type="component" value="Unassembled WGS sequence"/>
</dbReference>
<dbReference type="InterPro" id="IPR025668">
    <property type="entry name" value="Tnp_DDE_dom"/>
</dbReference>
<organism evidence="2 3">
    <name type="scientific">Vreelandella vilamensis</name>
    <dbReference type="NCBI Taxonomy" id="531309"/>
    <lineage>
        <taxon>Bacteria</taxon>
        <taxon>Pseudomonadati</taxon>
        <taxon>Pseudomonadota</taxon>
        <taxon>Gammaproteobacteria</taxon>
        <taxon>Oceanospirillales</taxon>
        <taxon>Halomonadaceae</taxon>
        <taxon>Vreelandella</taxon>
    </lineage>
</organism>
<protein>
    <submittedName>
        <fullName evidence="2">Transposase</fullName>
    </submittedName>
</protein>
<sequence length="105" mass="12101">LKSALNLHLSSTDRGHLTTQDVMARNQVNLLLSLYAYQVLHSVRCMMERRTGQGWSLVKLREQVLKVAATFTVKARQIRIRLSVAADKWWPRLLPGIRRLQPLPD</sequence>